<evidence type="ECO:0000313" key="2">
    <source>
        <dbReference type="Proteomes" id="UP001066276"/>
    </source>
</evidence>
<gene>
    <name evidence="1" type="ORF">NDU88_004419</name>
</gene>
<keyword evidence="2" id="KW-1185">Reference proteome</keyword>
<dbReference type="EMBL" id="JANPWB010000011">
    <property type="protein sequence ID" value="KAJ1126006.1"/>
    <property type="molecule type" value="Genomic_DNA"/>
</dbReference>
<comment type="caution">
    <text evidence="1">The sequence shown here is derived from an EMBL/GenBank/DDBJ whole genome shotgun (WGS) entry which is preliminary data.</text>
</comment>
<dbReference type="AlphaFoldDB" id="A0AAV7PCF4"/>
<name>A0AAV7PCF4_PLEWA</name>
<dbReference type="Proteomes" id="UP001066276">
    <property type="component" value="Chromosome 7"/>
</dbReference>
<accession>A0AAV7PCF4</accession>
<organism evidence="1 2">
    <name type="scientific">Pleurodeles waltl</name>
    <name type="common">Iberian ribbed newt</name>
    <dbReference type="NCBI Taxonomy" id="8319"/>
    <lineage>
        <taxon>Eukaryota</taxon>
        <taxon>Metazoa</taxon>
        <taxon>Chordata</taxon>
        <taxon>Craniata</taxon>
        <taxon>Vertebrata</taxon>
        <taxon>Euteleostomi</taxon>
        <taxon>Amphibia</taxon>
        <taxon>Batrachia</taxon>
        <taxon>Caudata</taxon>
        <taxon>Salamandroidea</taxon>
        <taxon>Salamandridae</taxon>
        <taxon>Pleurodelinae</taxon>
        <taxon>Pleurodeles</taxon>
    </lineage>
</organism>
<evidence type="ECO:0000313" key="1">
    <source>
        <dbReference type="EMBL" id="KAJ1126006.1"/>
    </source>
</evidence>
<sequence length="162" mass="17245">MHLCASLYFRASQCLSVSSMRNKAGRRISQCPCCYSAFSTNNSCDVSIPRFSPNGCSQETTILHPCNAAATAAAAALTAPAALLQLSPVSPAALTCISGGSSHSPRGPLVMLQQSAPRPTEPEALLWCPQLHLLARFLAPRLLAVSYPAQMFTAFTAFQEEE</sequence>
<protein>
    <submittedName>
        <fullName evidence="1">Uncharacterized protein</fullName>
    </submittedName>
</protein>
<proteinExistence type="predicted"/>
<reference evidence="1" key="1">
    <citation type="journal article" date="2022" name="bioRxiv">
        <title>Sequencing and chromosome-scale assembly of the giantPleurodeles waltlgenome.</title>
        <authorList>
            <person name="Brown T."/>
            <person name="Elewa A."/>
            <person name="Iarovenko S."/>
            <person name="Subramanian E."/>
            <person name="Araus A.J."/>
            <person name="Petzold A."/>
            <person name="Susuki M."/>
            <person name="Suzuki K.-i.T."/>
            <person name="Hayashi T."/>
            <person name="Toyoda A."/>
            <person name="Oliveira C."/>
            <person name="Osipova E."/>
            <person name="Leigh N.D."/>
            <person name="Simon A."/>
            <person name="Yun M.H."/>
        </authorList>
    </citation>
    <scope>NUCLEOTIDE SEQUENCE</scope>
    <source>
        <strain evidence="1">20211129_DDA</strain>
        <tissue evidence="1">Liver</tissue>
    </source>
</reference>